<feature type="region of interest" description="Disordered" evidence="2">
    <location>
        <begin position="253"/>
        <end position="287"/>
    </location>
</feature>
<dbReference type="GO" id="GO:0008610">
    <property type="term" value="P:lipid biosynthetic process"/>
    <property type="evidence" value="ECO:0007669"/>
    <property type="project" value="TreeGrafter"/>
</dbReference>
<dbReference type="InterPro" id="IPR029058">
    <property type="entry name" value="AB_hydrolase_fold"/>
</dbReference>
<protein>
    <submittedName>
        <fullName evidence="4">Thioesterase</fullName>
    </submittedName>
</protein>
<dbReference type="InterPro" id="IPR001031">
    <property type="entry name" value="Thioesterase"/>
</dbReference>
<organism evidence="4 5">
    <name type="scientific">Streptomyces koyangensis</name>
    <dbReference type="NCBI Taxonomy" id="188770"/>
    <lineage>
        <taxon>Bacteria</taxon>
        <taxon>Bacillati</taxon>
        <taxon>Actinomycetota</taxon>
        <taxon>Actinomycetes</taxon>
        <taxon>Kitasatosporales</taxon>
        <taxon>Streptomycetaceae</taxon>
        <taxon>Streptomyces</taxon>
        <taxon>Streptomyces aurantiacus group</taxon>
    </lineage>
</organism>
<dbReference type="AlphaFoldDB" id="A0A385D4K4"/>
<evidence type="ECO:0000313" key="5">
    <source>
        <dbReference type="Proteomes" id="UP000259636"/>
    </source>
</evidence>
<name>A0A385D4K4_9ACTN</name>
<reference evidence="4 5" key="1">
    <citation type="submission" date="2018-08" db="EMBL/GenBank/DDBJ databases">
        <authorList>
            <person name="Ferrada E.E."/>
            <person name="Latorre B.A."/>
        </authorList>
    </citation>
    <scope>NUCLEOTIDE SEQUENCE [LARGE SCALE GENOMIC DNA]</scope>
    <source>
        <strain evidence="4 5">VK-A60T</strain>
    </source>
</reference>
<gene>
    <name evidence="4" type="ORF">D0C37_00355</name>
</gene>
<evidence type="ECO:0000259" key="3">
    <source>
        <dbReference type="Pfam" id="PF00975"/>
    </source>
</evidence>
<sequence>MRHPEGPMDDWWLRAGAGAGSTGERARRRVVALPHAGGWPSAFRSWWQVLPPDAELLVAQLPGRGARLGEPPLTSVEPLVEALSRELAERDPLPYTVVGHSFGSVLGYELTRAMEQKGLAPDLLAVSARQPPCFPSLPPFAHLRSDAQLLEHLTEIGGMAPQLMTRPELVQPALRAIRADLEAMERHQRPLTGTGVPILALGAVDDPVVVAERLHLWSLETTGGFHRSLFTGGHFYLYAHANAAAVARRLLADRPGPTAGHPAPPTPGRPVPVPGGVPAPSPRKETP</sequence>
<proteinExistence type="inferred from homology"/>
<accession>A0A385D4K4</accession>
<evidence type="ECO:0000313" key="4">
    <source>
        <dbReference type="EMBL" id="AXQ53245.1"/>
    </source>
</evidence>
<dbReference type="PANTHER" id="PTHR11487">
    <property type="entry name" value="THIOESTERASE"/>
    <property type="match status" value="1"/>
</dbReference>
<dbReference type="EMBL" id="CP031742">
    <property type="protein sequence ID" value="AXQ53245.1"/>
    <property type="molecule type" value="Genomic_DNA"/>
</dbReference>
<dbReference type="Proteomes" id="UP000259636">
    <property type="component" value="Chromosome"/>
</dbReference>
<dbReference type="KEGG" id="sky:D0C37_00355"/>
<dbReference type="PANTHER" id="PTHR11487:SF0">
    <property type="entry name" value="S-ACYL FATTY ACID SYNTHASE THIOESTERASE, MEDIUM CHAIN"/>
    <property type="match status" value="1"/>
</dbReference>
<feature type="domain" description="Thioesterase" evidence="3">
    <location>
        <begin position="29"/>
        <end position="250"/>
    </location>
</feature>
<dbReference type="Gene3D" id="3.40.50.1820">
    <property type="entry name" value="alpha/beta hydrolase"/>
    <property type="match status" value="1"/>
</dbReference>
<evidence type="ECO:0000256" key="2">
    <source>
        <dbReference type="SAM" id="MobiDB-lite"/>
    </source>
</evidence>
<dbReference type="SUPFAM" id="SSF53474">
    <property type="entry name" value="alpha/beta-Hydrolases"/>
    <property type="match status" value="1"/>
</dbReference>
<dbReference type="InterPro" id="IPR012223">
    <property type="entry name" value="TEII"/>
</dbReference>
<dbReference type="Pfam" id="PF00975">
    <property type="entry name" value="Thioesterase"/>
    <property type="match status" value="1"/>
</dbReference>
<comment type="similarity">
    <text evidence="1">Belongs to the thioesterase family.</text>
</comment>
<evidence type="ECO:0000256" key="1">
    <source>
        <dbReference type="ARBA" id="ARBA00007169"/>
    </source>
</evidence>
<feature type="compositionally biased region" description="Pro residues" evidence="2">
    <location>
        <begin position="262"/>
        <end position="281"/>
    </location>
</feature>